<evidence type="ECO:0000256" key="7">
    <source>
        <dbReference type="ARBA" id="ARBA00041344"/>
    </source>
</evidence>
<evidence type="ECO:0000256" key="6">
    <source>
        <dbReference type="ARBA" id="ARBA00040778"/>
    </source>
</evidence>
<keyword evidence="3 10" id="KW-0812">Transmembrane</keyword>
<dbReference type="STRING" id="564608.C1N7W8"/>
<feature type="region of interest" description="Disordered" evidence="9">
    <location>
        <begin position="597"/>
        <end position="628"/>
    </location>
</feature>
<accession>C1N7W8</accession>
<feature type="coiled-coil region" evidence="8">
    <location>
        <begin position="198"/>
        <end position="285"/>
    </location>
</feature>
<feature type="compositionally biased region" description="Basic and acidic residues" evidence="9">
    <location>
        <begin position="1040"/>
        <end position="1053"/>
    </location>
</feature>
<keyword evidence="5 10" id="KW-0472">Membrane</keyword>
<comment type="subcellular location">
    <subcellularLocation>
        <location evidence="1">Membrane</location>
        <topology evidence="1">Multi-pass membrane protein</topology>
    </subcellularLocation>
</comment>
<dbReference type="InterPro" id="IPR055299">
    <property type="entry name" value="TIMMDC1"/>
</dbReference>
<keyword evidence="12" id="KW-1185">Reference proteome</keyword>
<dbReference type="GO" id="GO:0005739">
    <property type="term" value="C:mitochondrion"/>
    <property type="evidence" value="ECO:0007669"/>
    <property type="project" value="TreeGrafter"/>
</dbReference>
<feature type="region of interest" description="Disordered" evidence="9">
    <location>
        <begin position="510"/>
        <end position="536"/>
    </location>
</feature>
<evidence type="ECO:0000256" key="4">
    <source>
        <dbReference type="ARBA" id="ARBA00022989"/>
    </source>
</evidence>
<evidence type="ECO:0000256" key="9">
    <source>
        <dbReference type="SAM" id="MobiDB-lite"/>
    </source>
</evidence>
<evidence type="ECO:0000256" key="8">
    <source>
        <dbReference type="SAM" id="Coils"/>
    </source>
</evidence>
<reference evidence="11 12" key="1">
    <citation type="journal article" date="2009" name="Science">
        <title>Green evolution and dynamic adaptations revealed by genomes of the marine picoeukaryotes Micromonas.</title>
        <authorList>
            <person name="Worden A.Z."/>
            <person name="Lee J.H."/>
            <person name="Mock T."/>
            <person name="Rouze P."/>
            <person name="Simmons M.P."/>
            <person name="Aerts A.L."/>
            <person name="Allen A.E."/>
            <person name="Cuvelier M.L."/>
            <person name="Derelle E."/>
            <person name="Everett M.V."/>
            <person name="Foulon E."/>
            <person name="Grimwood J."/>
            <person name="Gundlach H."/>
            <person name="Henrissat B."/>
            <person name="Napoli C."/>
            <person name="McDonald S.M."/>
            <person name="Parker M.S."/>
            <person name="Rombauts S."/>
            <person name="Salamov A."/>
            <person name="Von Dassow P."/>
            <person name="Badger J.H."/>
            <person name="Coutinho P.M."/>
            <person name="Demir E."/>
            <person name="Dubchak I."/>
            <person name="Gentemann C."/>
            <person name="Eikrem W."/>
            <person name="Gready J.E."/>
            <person name="John U."/>
            <person name="Lanier W."/>
            <person name="Lindquist E.A."/>
            <person name="Lucas S."/>
            <person name="Mayer K.F."/>
            <person name="Moreau H."/>
            <person name="Not F."/>
            <person name="Otillar R."/>
            <person name="Panaud O."/>
            <person name="Pangilinan J."/>
            <person name="Paulsen I."/>
            <person name="Piegu B."/>
            <person name="Poliakov A."/>
            <person name="Robbens S."/>
            <person name="Schmutz J."/>
            <person name="Toulza E."/>
            <person name="Wyss T."/>
            <person name="Zelensky A."/>
            <person name="Zhou K."/>
            <person name="Armbrust E.V."/>
            <person name="Bhattacharya D."/>
            <person name="Goodenough U.W."/>
            <person name="Van de Peer Y."/>
            <person name="Grigoriev I.V."/>
        </authorList>
    </citation>
    <scope>NUCLEOTIDE SEQUENCE [LARGE SCALE GENOMIC DNA]</scope>
    <source>
        <strain evidence="11 12">CCMP1545</strain>
    </source>
</reference>
<evidence type="ECO:0000256" key="2">
    <source>
        <dbReference type="ARBA" id="ARBA00008444"/>
    </source>
</evidence>
<dbReference type="EMBL" id="GG663750">
    <property type="protein sequence ID" value="EEH51787.1"/>
    <property type="molecule type" value="Genomic_DNA"/>
</dbReference>
<feature type="coiled-coil region" evidence="8">
    <location>
        <begin position="1"/>
        <end position="97"/>
    </location>
</feature>
<dbReference type="Proteomes" id="UP000001876">
    <property type="component" value="Unassembled WGS sequence"/>
</dbReference>
<protein>
    <recommendedName>
        <fullName evidence="6">Complex I assembly factor TIMMDC1, mitochondrial</fullName>
    </recommendedName>
    <alternativeName>
        <fullName evidence="7">Translocase of inner mitochondrial membrane domain-containing protein 1</fullName>
    </alternativeName>
</protein>
<organism evidence="12">
    <name type="scientific">Micromonas pusilla (strain CCMP1545)</name>
    <name type="common">Picoplanktonic green alga</name>
    <dbReference type="NCBI Taxonomy" id="564608"/>
    <lineage>
        <taxon>Eukaryota</taxon>
        <taxon>Viridiplantae</taxon>
        <taxon>Chlorophyta</taxon>
        <taxon>Mamiellophyceae</taxon>
        <taxon>Mamiellales</taxon>
        <taxon>Mamiellaceae</taxon>
        <taxon>Micromonas</taxon>
    </lineage>
</organism>
<evidence type="ECO:0000256" key="1">
    <source>
        <dbReference type="ARBA" id="ARBA00004141"/>
    </source>
</evidence>
<feature type="compositionally biased region" description="Pro residues" evidence="9">
    <location>
        <begin position="604"/>
        <end position="624"/>
    </location>
</feature>
<dbReference type="GeneID" id="9689606"/>
<name>C1N7W8_MICPC</name>
<comment type="similarity">
    <text evidence="2">Belongs to the Tim17/Tim22/Tim23 family.</text>
</comment>
<sequence length="1062" mass="113241">MMELLEDATELAEAVARAEDLELEAEELRTLNDALATAAEEVAALARAGAGAGDAAEELRALKTEAAAAKSALAVAETRAKENKNALLAKIRALEVDLAEAEGGLAHGAADGAAGEEFATAKRTIETLTALAAERAEKLAAAEAAAAAAASEADQLKRQLSKFANIGATPPPLPMMKDLKRVRELEAMMAEMLTPEEAHELESKIRALEATVAEMADVEELDAAEGARDTLLSRVRELEIMIADMVDVSELEGAEARAKALEAEADAMEAKAEAFRKKIRALESTMKGKVRTLELEMAEMSYDDEVGEVAPPPSDPRKRGGAFTMRKFNFNEGKKEAAPAAAAAAKPAADGKAFERSGGFTLRRFDFAAMKTVNETPVVDDAVANAASAQLWIDAWSDAMNAKTAAASKGAFKRAPREAFTLRKLNFNYTEPVAVAFKRTDNFTLRRFNFVKDPEELESEPKYEQAVTYSFGDAPFKRAAPGNFQLRRFDFLKASAVNVKYANDYKKNKNAFNKRKGGSGPRRVPAAKLRHGSRRSSASLRSAVAVCCFRSIASQSGKSKSPTPGRSIFCAGGFGLFFAGGGDGAGGFSSSSISSSLPYAPRSPASPPPPPPSSSSSPPPPPSSPSLVATLRFFPASPALVPAAPGSTRDTFSPLRFTTIPGGADVDGFAIPPAARARAIPSATRFSSSISFALWNIRDVALRTPATLARSRGTYAGIGASSAGTPGDEVPPPPEELREWASNTATGTLGGMIYGMIQAARTDPFVNAAGEPMSAIVAKRHRWMRGAHEATMGGLRVGSFVAVFSAIEMGAQVKRGGARDMWNTALAGTVTAAATGLAIPGGIATRLRGAALGLAVGAGIGLPLGYARYELERTVLVPEREKAATARGETTETRGKRDYTGEVIADARRSMKDADAAVAKRRRWFPWFRGPRALDAAAVVMDAAGMDPYWSAELIDAPAGWDVARGPGRRLLGGGLDLTAEENQVYLFLLMFGTLLFAVPPLVKCVHIIKAMRAHSKHGHRVEDEDEDALWDFQDQYDDLKNVHDPLDGDARDKRKKRRERR</sequence>
<dbReference type="GO" id="GO:0032981">
    <property type="term" value="P:mitochondrial respiratory chain complex I assembly"/>
    <property type="evidence" value="ECO:0007669"/>
    <property type="project" value="InterPro"/>
</dbReference>
<dbReference type="KEGG" id="mpp:MICPUCDRAFT_49082"/>
<dbReference type="eggNOG" id="KOG4608">
    <property type="taxonomic scope" value="Eukaryota"/>
</dbReference>
<feature type="transmembrane region" description="Helical" evidence="10">
    <location>
        <begin position="985"/>
        <end position="1003"/>
    </location>
</feature>
<evidence type="ECO:0000256" key="10">
    <source>
        <dbReference type="SAM" id="Phobius"/>
    </source>
</evidence>
<dbReference type="GO" id="GO:0016020">
    <property type="term" value="C:membrane"/>
    <property type="evidence" value="ECO:0007669"/>
    <property type="project" value="UniProtKB-SubCell"/>
</dbReference>
<evidence type="ECO:0000256" key="5">
    <source>
        <dbReference type="ARBA" id="ARBA00023136"/>
    </source>
</evidence>
<feature type="region of interest" description="Disordered" evidence="9">
    <location>
        <begin position="1040"/>
        <end position="1062"/>
    </location>
</feature>
<proteinExistence type="inferred from homology"/>
<evidence type="ECO:0000313" key="12">
    <source>
        <dbReference type="Proteomes" id="UP000001876"/>
    </source>
</evidence>
<gene>
    <name evidence="11" type="ORF">MICPUCDRAFT_49082</name>
</gene>
<dbReference type="RefSeq" id="XP_003064165.1">
    <property type="nucleotide sequence ID" value="XM_003064119.1"/>
</dbReference>
<dbReference type="OrthoDB" id="497911at2759"/>
<dbReference type="PANTHER" id="PTHR13002">
    <property type="entry name" value="C3ORF1 PROTEIN-RELATED"/>
    <property type="match status" value="1"/>
</dbReference>
<keyword evidence="4 10" id="KW-1133">Transmembrane helix</keyword>
<evidence type="ECO:0000256" key="3">
    <source>
        <dbReference type="ARBA" id="ARBA00022692"/>
    </source>
</evidence>
<dbReference type="AlphaFoldDB" id="C1N7W8"/>
<evidence type="ECO:0000313" key="11">
    <source>
        <dbReference type="EMBL" id="EEH51787.1"/>
    </source>
</evidence>
<keyword evidence="8" id="KW-0175">Coiled coil</keyword>
<dbReference type="PANTHER" id="PTHR13002:SF1">
    <property type="entry name" value="COMPLEX I ASSEMBLY FACTOR TIMMDC1, MITOCHONDRIAL"/>
    <property type="match status" value="1"/>
</dbReference>